<dbReference type="EMBL" id="FXXQ01000003">
    <property type="protein sequence ID" value="SMX23340.1"/>
    <property type="molecule type" value="Genomic_DNA"/>
</dbReference>
<dbReference type="Proteomes" id="UP000201838">
    <property type="component" value="Unassembled WGS sequence"/>
</dbReference>
<accession>A0A238J027</accession>
<evidence type="ECO:0008006" key="4">
    <source>
        <dbReference type="Google" id="ProtNLM"/>
    </source>
</evidence>
<keyword evidence="1" id="KW-0472">Membrane</keyword>
<keyword evidence="3" id="KW-1185">Reference proteome</keyword>
<keyword evidence="1" id="KW-1133">Transmembrane helix</keyword>
<keyword evidence="1" id="KW-0812">Transmembrane</keyword>
<sequence>MMAEPTHAGRWTYRGVFLALSALVIFAKLLPLHPGPGKFPGPDLLVLMACAWVVRRPNYLPVVLVVFVFLMADLLFMRPPGLWTALTVIGLEALRRRSVVLRDSGFLTEWLTVSVVITSMVLANAMVLMVFVVDQPGLGLTLIRLITTLLVYPIVVVLAARAVGIRKIAPGEVDRLGHRQ</sequence>
<feature type="transmembrane region" description="Helical" evidence="1">
    <location>
        <begin position="62"/>
        <end position="89"/>
    </location>
</feature>
<protein>
    <recommendedName>
        <fullName evidence="4">Rod shape-determining protein MreD</fullName>
    </recommendedName>
</protein>
<name>A0A238J027_9RHOB</name>
<feature type="transmembrane region" description="Helical" evidence="1">
    <location>
        <begin position="110"/>
        <end position="132"/>
    </location>
</feature>
<dbReference type="RefSeq" id="WP_245813704.1">
    <property type="nucleotide sequence ID" value="NZ_FXXQ01000003.1"/>
</dbReference>
<feature type="transmembrane region" description="Helical" evidence="1">
    <location>
        <begin position="138"/>
        <end position="160"/>
    </location>
</feature>
<evidence type="ECO:0000256" key="1">
    <source>
        <dbReference type="SAM" id="Phobius"/>
    </source>
</evidence>
<dbReference type="AlphaFoldDB" id="A0A238J027"/>
<organism evidence="2 3">
    <name type="scientific">Boseongicola aestuarii</name>
    <dbReference type="NCBI Taxonomy" id="1470561"/>
    <lineage>
        <taxon>Bacteria</taxon>
        <taxon>Pseudomonadati</taxon>
        <taxon>Pseudomonadota</taxon>
        <taxon>Alphaproteobacteria</taxon>
        <taxon>Rhodobacterales</taxon>
        <taxon>Paracoccaceae</taxon>
        <taxon>Boseongicola</taxon>
    </lineage>
</organism>
<gene>
    <name evidence="2" type="ORF">BOA8489_01445</name>
</gene>
<feature type="transmembrane region" description="Helical" evidence="1">
    <location>
        <begin position="12"/>
        <end position="30"/>
    </location>
</feature>
<evidence type="ECO:0000313" key="3">
    <source>
        <dbReference type="Proteomes" id="UP000201838"/>
    </source>
</evidence>
<evidence type="ECO:0000313" key="2">
    <source>
        <dbReference type="EMBL" id="SMX23340.1"/>
    </source>
</evidence>
<reference evidence="3" key="1">
    <citation type="submission" date="2017-05" db="EMBL/GenBank/DDBJ databases">
        <authorList>
            <person name="Rodrigo-Torres L."/>
            <person name="Arahal R. D."/>
            <person name="Lucena T."/>
        </authorList>
    </citation>
    <scope>NUCLEOTIDE SEQUENCE [LARGE SCALE GENOMIC DNA]</scope>
    <source>
        <strain evidence="3">CECT 8489</strain>
    </source>
</reference>
<proteinExistence type="predicted"/>